<dbReference type="EMBL" id="GBXM01095937">
    <property type="protein sequence ID" value="JAH12640.1"/>
    <property type="molecule type" value="Transcribed_RNA"/>
</dbReference>
<proteinExistence type="predicted"/>
<evidence type="ECO:0000313" key="1">
    <source>
        <dbReference type="EMBL" id="JAH12640.1"/>
    </source>
</evidence>
<accession>A0A0E9Q8G5</accession>
<protein>
    <submittedName>
        <fullName evidence="1">Uncharacterized protein</fullName>
    </submittedName>
</protein>
<dbReference type="AlphaFoldDB" id="A0A0E9Q8G5"/>
<reference evidence="1" key="2">
    <citation type="journal article" date="2015" name="Fish Shellfish Immunol.">
        <title>Early steps in the European eel (Anguilla anguilla)-Vibrio vulnificus interaction in the gills: Role of the RtxA13 toxin.</title>
        <authorList>
            <person name="Callol A."/>
            <person name="Pajuelo D."/>
            <person name="Ebbesson L."/>
            <person name="Teles M."/>
            <person name="MacKenzie S."/>
            <person name="Amaro C."/>
        </authorList>
    </citation>
    <scope>NUCLEOTIDE SEQUENCE</scope>
</reference>
<organism evidence="1">
    <name type="scientific">Anguilla anguilla</name>
    <name type="common">European freshwater eel</name>
    <name type="synonym">Muraena anguilla</name>
    <dbReference type="NCBI Taxonomy" id="7936"/>
    <lineage>
        <taxon>Eukaryota</taxon>
        <taxon>Metazoa</taxon>
        <taxon>Chordata</taxon>
        <taxon>Craniata</taxon>
        <taxon>Vertebrata</taxon>
        <taxon>Euteleostomi</taxon>
        <taxon>Actinopterygii</taxon>
        <taxon>Neopterygii</taxon>
        <taxon>Teleostei</taxon>
        <taxon>Anguilliformes</taxon>
        <taxon>Anguillidae</taxon>
        <taxon>Anguilla</taxon>
    </lineage>
</organism>
<sequence length="22" mass="2634">MISIYKMLGHFCTLIRDCTFKL</sequence>
<reference evidence="1" key="1">
    <citation type="submission" date="2014-11" db="EMBL/GenBank/DDBJ databases">
        <authorList>
            <person name="Amaro Gonzalez C."/>
        </authorList>
    </citation>
    <scope>NUCLEOTIDE SEQUENCE</scope>
</reference>
<name>A0A0E9Q8G5_ANGAN</name>